<gene>
    <name evidence="1" type="ORF">O1611_g9166</name>
</gene>
<protein>
    <submittedName>
        <fullName evidence="1">Uncharacterized protein</fullName>
    </submittedName>
</protein>
<dbReference type="Proteomes" id="UP001153332">
    <property type="component" value="Unassembled WGS sequence"/>
</dbReference>
<keyword evidence="2" id="KW-1185">Reference proteome</keyword>
<organism evidence="1 2">
    <name type="scientific">Lasiodiplodia mahajangana</name>
    <dbReference type="NCBI Taxonomy" id="1108764"/>
    <lineage>
        <taxon>Eukaryota</taxon>
        <taxon>Fungi</taxon>
        <taxon>Dikarya</taxon>
        <taxon>Ascomycota</taxon>
        <taxon>Pezizomycotina</taxon>
        <taxon>Dothideomycetes</taxon>
        <taxon>Dothideomycetes incertae sedis</taxon>
        <taxon>Botryosphaeriales</taxon>
        <taxon>Botryosphaeriaceae</taxon>
        <taxon>Lasiodiplodia</taxon>
    </lineage>
</organism>
<sequence>MASDASLPSFEVVVEDVPRNTNDDDDDDNDDDDDDDSVVTAYLPTTDRAVEASGGVQEGVVRVTTTTRPGLWFS</sequence>
<evidence type="ECO:0000313" key="2">
    <source>
        <dbReference type="Proteomes" id="UP001153332"/>
    </source>
</evidence>
<comment type="caution">
    <text evidence="1">The sequence shown here is derived from an EMBL/GenBank/DDBJ whole genome shotgun (WGS) entry which is preliminary data.</text>
</comment>
<evidence type="ECO:0000313" key="1">
    <source>
        <dbReference type="EMBL" id="KAJ8124473.1"/>
    </source>
</evidence>
<proteinExistence type="predicted"/>
<reference evidence="1" key="1">
    <citation type="submission" date="2022-12" db="EMBL/GenBank/DDBJ databases">
        <title>Genome Sequence of Lasiodiplodia mahajangana.</title>
        <authorList>
            <person name="Buettner E."/>
        </authorList>
    </citation>
    <scope>NUCLEOTIDE SEQUENCE</scope>
    <source>
        <strain evidence="1">VT137</strain>
    </source>
</reference>
<dbReference type="EMBL" id="JAPUUL010002997">
    <property type="protein sequence ID" value="KAJ8124473.1"/>
    <property type="molecule type" value="Genomic_DNA"/>
</dbReference>
<name>A0ACC2JAC7_9PEZI</name>
<accession>A0ACC2JAC7</accession>